<evidence type="ECO:0000256" key="2">
    <source>
        <dbReference type="ARBA" id="ARBA00010699"/>
    </source>
</evidence>
<dbReference type="GO" id="GO:0004479">
    <property type="term" value="F:methionyl-tRNA formyltransferase activity"/>
    <property type="evidence" value="ECO:0007669"/>
    <property type="project" value="UniProtKB-UniRule"/>
</dbReference>
<evidence type="ECO:0000259" key="10">
    <source>
        <dbReference type="Pfam" id="PF02911"/>
    </source>
</evidence>
<name>A0A7D3YA44_9BACL</name>
<dbReference type="SUPFAM" id="SSF53328">
    <property type="entry name" value="Formyltransferase"/>
    <property type="match status" value="1"/>
</dbReference>
<evidence type="ECO:0000256" key="6">
    <source>
        <dbReference type="ARBA" id="ARBA00022917"/>
    </source>
</evidence>
<evidence type="ECO:0000256" key="1">
    <source>
        <dbReference type="ARBA" id="ARBA00002606"/>
    </source>
</evidence>
<dbReference type="InterPro" id="IPR011034">
    <property type="entry name" value="Formyl_transferase-like_C_sf"/>
</dbReference>
<dbReference type="GO" id="GO:0005829">
    <property type="term" value="C:cytosol"/>
    <property type="evidence" value="ECO:0007669"/>
    <property type="project" value="TreeGrafter"/>
</dbReference>
<protein>
    <recommendedName>
        <fullName evidence="4 8">Methionyl-tRNA formyltransferase</fullName>
        <ecNumber evidence="3 8">2.1.2.9</ecNumber>
    </recommendedName>
</protein>
<feature type="binding site" evidence="8">
    <location>
        <begin position="111"/>
        <end position="114"/>
    </location>
    <ligand>
        <name>(6S)-5,6,7,8-tetrahydrofolate</name>
        <dbReference type="ChEBI" id="CHEBI:57453"/>
    </ligand>
</feature>
<dbReference type="InterPro" id="IPR044135">
    <property type="entry name" value="Met-tRNA-FMT_C"/>
</dbReference>
<dbReference type="RefSeq" id="WP_173222623.1">
    <property type="nucleotide sequence ID" value="NZ_CP048104.1"/>
</dbReference>
<dbReference type="PANTHER" id="PTHR11138:SF5">
    <property type="entry name" value="METHIONYL-TRNA FORMYLTRANSFERASE, MITOCHONDRIAL"/>
    <property type="match status" value="1"/>
</dbReference>
<keyword evidence="12" id="KW-1185">Reference proteome</keyword>
<dbReference type="HAMAP" id="MF_00182">
    <property type="entry name" value="Formyl_trans"/>
    <property type="match status" value="1"/>
</dbReference>
<dbReference type="SUPFAM" id="SSF50486">
    <property type="entry name" value="FMT C-terminal domain-like"/>
    <property type="match status" value="1"/>
</dbReference>
<keyword evidence="5 8" id="KW-0808">Transferase</keyword>
<dbReference type="EMBL" id="CP048104">
    <property type="protein sequence ID" value="QKG84681.1"/>
    <property type="molecule type" value="Genomic_DNA"/>
</dbReference>
<feature type="domain" description="Formyl transferase N-terminal" evidence="9">
    <location>
        <begin position="5"/>
        <end position="180"/>
    </location>
</feature>
<dbReference type="CDD" id="cd08646">
    <property type="entry name" value="FMT_core_Met-tRNA-FMT_N"/>
    <property type="match status" value="1"/>
</dbReference>
<dbReference type="Pfam" id="PF02911">
    <property type="entry name" value="Formyl_trans_C"/>
    <property type="match status" value="1"/>
</dbReference>
<dbReference type="Pfam" id="PF00551">
    <property type="entry name" value="Formyl_trans_N"/>
    <property type="match status" value="1"/>
</dbReference>
<evidence type="ECO:0000313" key="11">
    <source>
        <dbReference type="EMBL" id="QKG84681.1"/>
    </source>
</evidence>
<organism evidence="11 12">
    <name type="scientific">Kroppenstedtia pulmonis</name>
    <dbReference type="NCBI Taxonomy" id="1380685"/>
    <lineage>
        <taxon>Bacteria</taxon>
        <taxon>Bacillati</taxon>
        <taxon>Bacillota</taxon>
        <taxon>Bacilli</taxon>
        <taxon>Bacillales</taxon>
        <taxon>Thermoactinomycetaceae</taxon>
        <taxon>Kroppenstedtia</taxon>
    </lineage>
</organism>
<accession>A0A7D3YA44</accession>
<dbReference type="FunFam" id="3.40.50.12230:FF:000001">
    <property type="entry name" value="Methionyl-tRNA formyltransferase"/>
    <property type="match status" value="1"/>
</dbReference>
<dbReference type="EC" id="2.1.2.9" evidence="3 8"/>
<evidence type="ECO:0000259" key="9">
    <source>
        <dbReference type="Pfam" id="PF00551"/>
    </source>
</evidence>
<sequence>MSPRILMMGTPDFAVPSLQALVREKYDVIGVVTQPDRPKGRKRILSPPPLKQEALKLGLTVYQPERLRDPEGIRQIRELAPDLIITAAYGQILPSEILDIPRFGSINVHASLLPRYRGGAPIHHALMAGEEETGVTIMYMVQQLDAGDMLAQRSIRIGADDDVGTLHDKLSLLGAELLTELLPRLLEGKVTAVPQDQEQVTYAPNITREDERIDWSRGAGDICDQIRGLRPWPVAFTTWQGEPLKIWKANKVDHRGQEEPGTILQADEKGIVVVAGVGAVVLTELQPAGKKAMSVEQFVRGRRLKPGERLGDLS</sequence>
<evidence type="ECO:0000256" key="3">
    <source>
        <dbReference type="ARBA" id="ARBA00012261"/>
    </source>
</evidence>
<dbReference type="KEGG" id="kpul:GXN76_09460"/>
<comment type="catalytic activity">
    <reaction evidence="7 8">
        <text>L-methionyl-tRNA(fMet) + (6R)-10-formyltetrahydrofolate = N-formyl-L-methionyl-tRNA(fMet) + (6S)-5,6,7,8-tetrahydrofolate + H(+)</text>
        <dbReference type="Rhea" id="RHEA:24380"/>
        <dbReference type="Rhea" id="RHEA-COMP:9952"/>
        <dbReference type="Rhea" id="RHEA-COMP:9953"/>
        <dbReference type="ChEBI" id="CHEBI:15378"/>
        <dbReference type="ChEBI" id="CHEBI:57453"/>
        <dbReference type="ChEBI" id="CHEBI:78530"/>
        <dbReference type="ChEBI" id="CHEBI:78844"/>
        <dbReference type="ChEBI" id="CHEBI:195366"/>
        <dbReference type="EC" id="2.1.2.9"/>
    </reaction>
</comment>
<dbReference type="InterPro" id="IPR037022">
    <property type="entry name" value="Formyl_trans_C_sf"/>
</dbReference>
<comment type="function">
    <text evidence="1 8">Attaches a formyl group to the free amino group of methionyl-tRNA(fMet). The formyl group appears to play a dual role in the initiator identity of N-formylmethionyl-tRNA by promoting its recognition by IF2 and preventing the misappropriation of this tRNA by the elongation apparatus.</text>
</comment>
<evidence type="ECO:0000256" key="5">
    <source>
        <dbReference type="ARBA" id="ARBA00022679"/>
    </source>
</evidence>
<dbReference type="InterPro" id="IPR041711">
    <property type="entry name" value="Met-tRNA-FMT_N"/>
</dbReference>
<feature type="domain" description="Formyl transferase C-terminal" evidence="10">
    <location>
        <begin position="205"/>
        <end position="302"/>
    </location>
</feature>
<dbReference type="NCBIfam" id="TIGR00460">
    <property type="entry name" value="fmt"/>
    <property type="match status" value="1"/>
</dbReference>
<dbReference type="PANTHER" id="PTHR11138">
    <property type="entry name" value="METHIONYL-TRNA FORMYLTRANSFERASE"/>
    <property type="match status" value="1"/>
</dbReference>
<gene>
    <name evidence="8" type="primary">fmt</name>
    <name evidence="11" type="ORF">GXN76_09460</name>
</gene>
<dbReference type="Gene3D" id="3.40.50.170">
    <property type="entry name" value="Formyl transferase, N-terminal domain"/>
    <property type="match status" value="1"/>
</dbReference>
<keyword evidence="6 8" id="KW-0648">Protein biosynthesis</keyword>
<dbReference type="Proteomes" id="UP000503088">
    <property type="component" value="Chromosome"/>
</dbReference>
<evidence type="ECO:0000313" key="12">
    <source>
        <dbReference type="Proteomes" id="UP000503088"/>
    </source>
</evidence>
<evidence type="ECO:0000256" key="7">
    <source>
        <dbReference type="ARBA" id="ARBA00048558"/>
    </source>
</evidence>
<dbReference type="InterPro" id="IPR005793">
    <property type="entry name" value="Formyl_trans_C"/>
</dbReference>
<dbReference type="InterPro" id="IPR036477">
    <property type="entry name" value="Formyl_transf_N_sf"/>
</dbReference>
<dbReference type="FunFam" id="3.40.50.170:FF:000004">
    <property type="entry name" value="Methionyl-tRNA formyltransferase"/>
    <property type="match status" value="1"/>
</dbReference>
<proteinExistence type="inferred from homology"/>
<dbReference type="InterPro" id="IPR005794">
    <property type="entry name" value="Fmt"/>
</dbReference>
<dbReference type="InterPro" id="IPR002376">
    <property type="entry name" value="Formyl_transf_N"/>
</dbReference>
<comment type="similarity">
    <text evidence="2 8">Belongs to the Fmt family.</text>
</comment>
<reference evidence="11 12" key="1">
    <citation type="submission" date="2020-01" db="EMBL/GenBank/DDBJ databases">
        <authorList>
            <person name="Gulvik C.A."/>
            <person name="Batra D.G."/>
        </authorList>
    </citation>
    <scope>NUCLEOTIDE SEQUENCE [LARGE SCALE GENOMIC DNA]</scope>
    <source>
        <strain evidence="11 12">W9323</strain>
    </source>
</reference>
<dbReference type="CDD" id="cd08704">
    <property type="entry name" value="Met_tRNA_FMT_C"/>
    <property type="match status" value="1"/>
</dbReference>
<dbReference type="AlphaFoldDB" id="A0A7D3YA44"/>
<evidence type="ECO:0000256" key="8">
    <source>
        <dbReference type="HAMAP-Rule" id="MF_00182"/>
    </source>
</evidence>
<evidence type="ECO:0000256" key="4">
    <source>
        <dbReference type="ARBA" id="ARBA00016014"/>
    </source>
</evidence>
<dbReference type="Gene3D" id="3.10.25.10">
    <property type="entry name" value="Formyl transferase, C-terminal domain"/>
    <property type="match status" value="1"/>
</dbReference>